<keyword evidence="3" id="KW-1185">Reference proteome</keyword>
<evidence type="ECO:0000313" key="3">
    <source>
        <dbReference type="Proteomes" id="UP001595839"/>
    </source>
</evidence>
<proteinExistence type="predicted"/>
<comment type="caution">
    <text evidence="2">The sequence shown here is derived from an EMBL/GenBank/DDBJ whole genome shotgun (WGS) entry which is preliminary data.</text>
</comment>
<sequence length="194" mass="21658">MAEIEPKITKSYRTKTPLLDIKMISHGTLSVVNIQDSRRFYEEVLGLEVIQHAPVGLMIRLGSAHSYVVIEDGQKSPMRLVDHNGLDVRTNDAVNDAYQKLLSVKAEYGLGRIAKPQDQHGAYSFYFQDMDGNWWEILAEAGGPDSNDGYSIAFNDPNRDMTGADDIDPELMEHVLDNEFVAELTAKRAQSGKS</sequence>
<feature type="domain" description="VOC" evidence="1">
    <location>
        <begin position="23"/>
        <end position="140"/>
    </location>
</feature>
<dbReference type="InterPro" id="IPR029068">
    <property type="entry name" value="Glyas_Bleomycin-R_OHBP_Dase"/>
</dbReference>
<dbReference type="PROSITE" id="PS51819">
    <property type="entry name" value="VOC"/>
    <property type="match status" value="1"/>
</dbReference>
<name>A0ABV9ARF0_9ACTN</name>
<dbReference type="Proteomes" id="UP001595839">
    <property type="component" value="Unassembled WGS sequence"/>
</dbReference>
<organism evidence="2 3">
    <name type="scientific">Streptomyces vulcanius</name>
    <dbReference type="NCBI Taxonomy" id="1441876"/>
    <lineage>
        <taxon>Bacteria</taxon>
        <taxon>Bacillati</taxon>
        <taxon>Actinomycetota</taxon>
        <taxon>Actinomycetes</taxon>
        <taxon>Kitasatosporales</taxon>
        <taxon>Streptomycetaceae</taxon>
        <taxon>Streptomyces</taxon>
    </lineage>
</organism>
<dbReference type="Pfam" id="PF00903">
    <property type="entry name" value="Glyoxalase"/>
    <property type="match status" value="1"/>
</dbReference>
<dbReference type="RefSeq" id="WP_381172381.1">
    <property type="nucleotide sequence ID" value="NZ_JBHSFK010000009.1"/>
</dbReference>
<dbReference type="InterPro" id="IPR004360">
    <property type="entry name" value="Glyas_Fos-R_dOase_dom"/>
</dbReference>
<evidence type="ECO:0000313" key="2">
    <source>
        <dbReference type="EMBL" id="MFC4501058.1"/>
    </source>
</evidence>
<dbReference type="EMBL" id="JBHSFK010000009">
    <property type="protein sequence ID" value="MFC4501058.1"/>
    <property type="molecule type" value="Genomic_DNA"/>
</dbReference>
<gene>
    <name evidence="2" type="ORF">ACFPIH_16215</name>
</gene>
<dbReference type="CDD" id="cd06587">
    <property type="entry name" value="VOC"/>
    <property type="match status" value="1"/>
</dbReference>
<accession>A0ABV9ARF0</accession>
<dbReference type="Gene3D" id="3.10.180.10">
    <property type="entry name" value="2,3-Dihydroxybiphenyl 1,2-Dioxygenase, domain 1"/>
    <property type="match status" value="1"/>
</dbReference>
<reference evidence="3" key="1">
    <citation type="journal article" date="2019" name="Int. J. Syst. Evol. Microbiol.">
        <title>The Global Catalogue of Microorganisms (GCM) 10K type strain sequencing project: providing services to taxonomists for standard genome sequencing and annotation.</title>
        <authorList>
            <consortium name="The Broad Institute Genomics Platform"/>
            <consortium name="The Broad Institute Genome Sequencing Center for Infectious Disease"/>
            <person name="Wu L."/>
            <person name="Ma J."/>
        </authorList>
    </citation>
    <scope>NUCLEOTIDE SEQUENCE [LARGE SCALE GENOMIC DNA]</scope>
    <source>
        <strain evidence="3">CGMCC 4.7177</strain>
    </source>
</reference>
<evidence type="ECO:0000259" key="1">
    <source>
        <dbReference type="PROSITE" id="PS51819"/>
    </source>
</evidence>
<dbReference type="InterPro" id="IPR037523">
    <property type="entry name" value="VOC_core"/>
</dbReference>
<dbReference type="SUPFAM" id="SSF54593">
    <property type="entry name" value="Glyoxalase/Bleomycin resistance protein/Dihydroxybiphenyl dioxygenase"/>
    <property type="match status" value="1"/>
</dbReference>
<protein>
    <submittedName>
        <fullName evidence="2">VOC family protein</fullName>
    </submittedName>
</protein>